<dbReference type="PANTHER" id="PTHR47177:SF3">
    <property type="entry name" value="F18C1.6 PROTEIN"/>
    <property type="match status" value="1"/>
</dbReference>
<reference evidence="7 8" key="1">
    <citation type="journal article" date="2018" name="BMC Genomics">
        <title>Genomic comparison of Trypanosoma conorhini and Trypanosoma rangeli to Trypanosoma cruzi strains of high and low virulence.</title>
        <authorList>
            <person name="Bradwell K.R."/>
            <person name="Koparde V.N."/>
            <person name="Matveyev A.V."/>
            <person name="Serrano M.G."/>
            <person name="Alves J.M."/>
            <person name="Parikh H."/>
            <person name="Huang B."/>
            <person name="Lee V."/>
            <person name="Espinosa-Alvarez O."/>
            <person name="Ortiz P.A."/>
            <person name="Costa-Martins A.G."/>
            <person name="Teixeira M.M."/>
            <person name="Buck G.A."/>
        </authorList>
    </citation>
    <scope>NUCLEOTIDE SEQUENCE [LARGE SCALE GENOMIC DNA]</scope>
    <source>
        <strain evidence="7 8">AM80</strain>
    </source>
</reference>
<protein>
    <submittedName>
        <fullName evidence="7">PHD and RING finger domain-containing protein 1-like</fullName>
    </submittedName>
</protein>
<dbReference type="PROSITE" id="PS50089">
    <property type="entry name" value="ZF_RING_2"/>
    <property type="match status" value="1"/>
</dbReference>
<keyword evidence="8" id="KW-1185">Reference proteome</keyword>
<keyword evidence="3" id="KW-0862">Zinc</keyword>
<proteinExistence type="predicted"/>
<feature type="domain" description="RING-type" evidence="6">
    <location>
        <begin position="16"/>
        <end position="59"/>
    </location>
</feature>
<dbReference type="OrthoDB" id="1935339at2759"/>
<dbReference type="OMA" id="YENICGI"/>
<evidence type="ECO:0000256" key="1">
    <source>
        <dbReference type="ARBA" id="ARBA00022723"/>
    </source>
</evidence>
<dbReference type="Gene3D" id="3.30.40.10">
    <property type="entry name" value="Zinc/RING finger domain, C3HC4 (zinc finger)"/>
    <property type="match status" value="2"/>
</dbReference>
<evidence type="ECO:0000256" key="4">
    <source>
        <dbReference type="PROSITE-ProRule" id="PRU00175"/>
    </source>
</evidence>
<evidence type="ECO:0000256" key="2">
    <source>
        <dbReference type="ARBA" id="ARBA00022771"/>
    </source>
</evidence>
<dbReference type="InterPro" id="IPR001841">
    <property type="entry name" value="Znf_RING"/>
</dbReference>
<dbReference type="Pfam" id="PF00628">
    <property type="entry name" value="PHD"/>
    <property type="match status" value="1"/>
</dbReference>
<dbReference type="SUPFAM" id="SSF57903">
    <property type="entry name" value="FYVE/PHD zinc finger"/>
    <property type="match status" value="1"/>
</dbReference>
<evidence type="ECO:0000259" key="6">
    <source>
        <dbReference type="PROSITE" id="PS50089"/>
    </source>
</evidence>
<accession>A0A422NMR6</accession>
<dbReference type="Proteomes" id="UP000283634">
    <property type="component" value="Unassembled WGS sequence"/>
</dbReference>
<feature type="region of interest" description="Disordered" evidence="5">
    <location>
        <begin position="85"/>
        <end position="111"/>
    </location>
</feature>
<sequence length="474" mass="52434">MVDGAPSEPAAGDDMCGICFTRLHPSDNPRGRLNSCSHVFCAYCIKEWAKSTNVCPHCKARFTRIFTVDAAGAEETTKVRRRNYKLWEEEEEEEGEGDESESNGNGSSASVTSWPVCDVCGQSDNAIRMILCDRRQCSNTVHLDCVNLVERPEEYFCPQCTLIRAPAPAAVASSSTSSAPFLPLTAVANEPPLPEANDTDSVTRVASHPASAPPSQTSAKKVYVAPPAWLQAAVERSPRLHAGTPQRVPAETRTSKISCTLQTSDVSYEAGGDGRLSPPLPGEDDVLHRSAEAALQLFLQRQAHQEHHTRLRQQRQAGDPLYDPVLLGSTEERHKRSRGSANLPWDRAGILDVLNPESRRREEEALARRLALELLPILRRNRLVQENQLSLGDNGNIVVVSLPSEAERAKREHDLYTQAMTEGRRMARARIEAKLADARLRKERLLKVQAQRESAALAKLARIVASRRAKLRLR</sequence>
<dbReference type="SMART" id="SM00184">
    <property type="entry name" value="RING"/>
    <property type="match status" value="2"/>
</dbReference>
<organism evidence="7 8">
    <name type="scientific">Trypanosoma rangeli</name>
    <dbReference type="NCBI Taxonomy" id="5698"/>
    <lineage>
        <taxon>Eukaryota</taxon>
        <taxon>Discoba</taxon>
        <taxon>Euglenozoa</taxon>
        <taxon>Kinetoplastea</taxon>
        <taxon>Metakinetoplastina</taxon>
        <taxon>Trypanosomatida</taxon>
        <taxon>Trypanosomatidae</taxon>
        <taxon>Trypanosoma</taxon>
        <taxon>Herpetosoma</taxon>
    </lineage>
</organism>
<dbReference type="InterPro" id="IPR017907">
    <property type="entry name" value="Znf_RING_CS"/>
</dbReference>
<dbReference type="InterPro" id="IPR011011">
    <property type="entry name" value="Znf_FYVE_PHD"/>
</dbReference>
<evidence type="ECO:0000313" key="8">
    <source>
        <dbReference type="Proteomes" id="UP000283634"/>
    </source>
</evidence>
<feature type="compositionally biased region" description="Acidic residues" evidence="5">
    <location>
        <begin position="88"/>
        <end position="101"/>
    </location>
</feature>
<keyword evidence="1" id="KW-0479">Metal-binding</keyword>
<dbReference type="PROSITE" id="PS00518">
    <property type="entry name" value="ZF_RING_1"/>
    <property type="match status" value="1"/>
</dbReference>
<dbReference type="SMART" id="SM00249">
    <property type="entry name" value="PHD"/>
    <property type="match status" value="1"/>
</dbReference>
<dbReference type="RefSeq" id="XP_029239455.1">
    <property type="nucleotide sequence ID" value="XM_029380661.1"/>
</dbReference>
<dbReference type="InterPro" id="IPR013083">
    <property type="entry name" value="Znf_RING/FYVE/PHD"/>
</dbReference>
<evidence type="ECO:0000256" key="5">
    <source>
        <dbReference type="SAM" id="MobiDB-lite"/>
    </source>
</evidence>
<dbReference type="InterPro" id="IPR019786">
    <property type="entry name" value="Zinc_finger_PHD-type_CS"/>
</dbReference>
<dbReference type="PANTHER" id="PTHR47177">
    <property type="entry name" value="F18C1.6 PROTEIN"/>
    <property type="match status" value="1"/>
</dbReference>
<dbReference type="EMBL" id="MKGL01000101">
    <property type="protein sequence ID" value="RNF06787.1"/>
    <property type="molecule type" value="Genomic_DNA"/>
</dbReference>
<feature type="region of interest" description="Disordered" evidence="5">
    <location>
        <begin position="191"/>
        <end position="219"/>
    </location>
</feature>
<dbReference type="InterPro" id="IPR019787">
    <property type="entry name" value="Znf_PHD-finger"/>
</dbReference>
<dbReference type="AlphaFoldDB" id="A0A422NMR6"/>
<dbReference type="InterPro" id="IPR001965">
    <property type="entry name" value="Znf_PHD"/>
</dbReference>
<comment type="caution">
    <text evidence="7">The sequence shown here is derived from an EMBL/GenBank/DDBJ whole genome shotgun (WGS) entry which is preliminary data.</text>
</comment>
<dbReference type="Pfam" id="PF13639">
    <property type="entry name" value="zf-RING_2"/>
    <property type="match status" value="1"/>
</dbReference>
<name>A0A422NMR6_TRYRA</name>
<dbReference type="SUPFAM" id="SSF57850">
    <property type="entry name" value="RING/U-box"/>
    <property type="match status" value="1"/>
</dbReference>
<gene>
    <name evidence="7" type="ORF">TraAM80_03708</name>
</gene>
<keyword evidence="2 4" id="KW-0863">Zinc-finger</keyword>
<dbReference type="PROSITE" id="PS01359">
    <property type="entry name" value="ZF_PHD_1"/>
    <property type="match status" value="1"/>
</dbReference>
<evidence type="ECO:0000256" key="3">
    <source>
        <dbReference type="ARBA" id="ARBA00022833"/>
    </source>
</evidence>
<dbReference type="GO" id="GO:0008270">
    <property type="term" value="F:zinc ion binding"/>
    <property type="evidence" value="ECO:0007669"/>
    <property type="project" value="UniProtKB-KW"/>
</dbReference>
<dbReference type="GeneID" id="40327641"/>
<evidence type="ECO:0000313" key="7">
    <source>
        <dbReference type="EMBL" id="RNF06787.1"/>
    </source>
</evidence>